<keyword evidence="3" id="KW-1185">Reference proteome</keyword>
<dbReference type="Proteomes" id="UP000002027">
    <property type="component" value="Chromosome 1"/>
</dbReference>
<reference evidence="3" key="1">
    <citation type="submission" date="2009-11" db="EMBL/GenBank/DDBJ databases">
        <title>The complete chromosome 1 of Sphaerobacter thermophilus DSM 20745.</title>
        <authorList>
            <person name="Lucas S."/>
            <person name="Copeland A."/>
            <person name="Lapidus A."/>
            <person name="Glavina del Rio T."/>
            <person name="Dalin E."/>
            <person name="Tice H."/>
            <person name="Bruce D."/>
            <person name="Goodwin L."/>
            <person name="Pitluck S."/>
            <person name="Kyrpides N."/>
            <person name="Mavromatis K."/>
            <person name="Ivanova N."/>
            <person name="Mikhailova N."/>
            <person name="LaButti K.M."/>
            <person name="Clum A."/>
            <person name="Sun H.I."/>
            <person name="Brettin T."/>
            <person name="Detter J.C."/>
            <person name="Han C."/>
            <person name="Larimer F."/>
            <person name="Land M."/>
            <person name="Hauser L."/>
            <person name="Markowitz V."/>
            <person name="Cheng J.F."/>
            <person name="Hugenholtz P."/>
            <person name="Woyke T."/>
            <person name="Wu D."/>
            <person name="Steenblock K."/>
            <person name="Schneider S."/>
            <person name="Pukall R."/>
            <person name="Goeker M."/>
            <person name="Klenk H.P."/>
            <person name="Eisen J.A."/>
        </authorList>
    </citation>
    <scope>NUCLEOTIDE SEQUENCE [LARGE SCALE GENOMIC DNA]</scope>
    <source>
        <strain evidence="3">ATCC 49802 / DSM 20745 / S 6022</strain>
    </source>
</reference>
<dbReference type="OrthoDB" id="10009441at2"/>
<proteinExistence type="predicted"/>
<dbReference type="RefSeq" id="WP_012872520.1">
    <property type="nucleotide sequence ID" value="NC_013523.1"/>
</dbReference>
<evidence type="ECO:0000313" key="2">
    <source>
        <dbReference type="EMBL" id="ACZ39474.1"/>
    </source>
</evidence>
<feature type="compositionally biased region" description="Polar residues" evidence="1">
    <location>
        <begin position="11"/>
        <end position="20"/>
    </location>
</feature>
<protein>
    <submittedName>
        <fullName evidence="2">Uncharacterized protein</fullName>
    </submittedName>
</protein>
<dbReference type="HOGENOM" id="CLU_2425437_0_0_0"/>
<dbReference type="KEGG" id="sti:Sthe_2044"/>
<evidence type="ECO:0000256" key="1">
    <source>
        <dbReference type="SAM" id="MobiDB-lite"/>
    </source>
</evidence>
<reference evidence="2 3" key="2">
    <citation type="journal article" date="2010" name="Stand. Genomic Sci.">
        <title>Complete genome sequence of Desulfohalobium retbaense type strain (HR(100)).</title>
        <authorList>
            <person name="Spring S."/>
            <person name="Nolan M."/>
            <person name="Lapidus A."/>
            <person name="Glavina Del Rio T."/>
            <person name="Copeland A."/>
            <person name="Tice H."/>
            <person name="Cheng J.F."/>
            <person name="Lucas S."/>
            <person name="Land M."/>
            <person name="Chen F."/>
            <person name="Bruce D."/>
            <person name="Goodwin L."/>
            <person name="Pitluck S."/>
            <person name="Ivanova N."/>
            <person name="Mavromatis K."/>
            <person name="Mikhailova N."/>
            <person name="Pati A."/>
            <person name="Chen A."/>
            <person name="Palaniappan K."/>
            <person name="Hauser L."/>
            <person name="Chang Y.J."/>
            <person name="Jeffries C.D."/>
            <person name="Munk C."/>
            <person name="Kiss H."/>
            <person name="Chain P."/>
            <person name="Han C."/>
            <person name="Brettin T."/>
            <person name="Detter J.C."/>
            <person name="Schuler E."/>
            <person name="Goker M."/>
            <person name="Rohde M."/>
            <person name="Bristow J."/>
            <person name="Eisen J.A."/>
            <person name="Markowitz V."/>
            <person name="Hugenholtz P."/>
            <person name="Kyrpides N.C."/>
            <person name="Klenk H.P."/>
        </authorList>
    </citation>
    <scope>NUCLEOTIDE SEQUENCE [LARGE SCALE GENOMIC DNA]</scope>
    <source>
        <strain evidence="3">ATCC 49802 / DSM 20745 / S 6022</strain>
    </source>
</reference>
<dbReference type="EMBL" id="CP001823">
    <property type="protein sequence ID" value="ACZ39474.1"/>
    <property type="molecule type" value="Genomic_DNA"/>
</dbReference>
<dbReference type="InParanoid" id="D1C5S2"/>
<gene>
    <name evidence="2" type="ordered locus">Sthe_2044</name>
</gene>
<evidence type="ECO:0000313" key="3">
    <source>
        <dbReference type="Proteomes" id="UP000002027"/>
    </source>
</evidence>
<name>D1C5S2_SPHTD</name>
<feature type="region of interest" description="Disordered" evidence="1">
    <location>
        <begin position="1"/>
        <end position="55"/>
    </location>
</feature>
<dbReference type="STRING" id="479434.Sthe_2044"/>
<accession>D1C5S2</accession>
<organism evidence="2 3">
    <name type="scientific">Sphaerobacter thermophilus (strain ATCC 49802 / DSM 20745 / KCCM 41009 / NCIMB 13125 / S 6022)</name>
    <dbReference type="NCBI Taxonomy" id="479434"/>
    <lineage>
        <taxon>Bacteria</taxon>
        <taxon>Pseudomonadati</taxon>
        <taxon>Thermomicrobiota</taxon>
        <taxon>Thermomicrobia</taxon>
        <taxon>Sphaerobacterales</taxon>
        <taxon>Sphaerobacterineae</taxon>
        <taxon>Sphaerobacteraceae</taxon>
        <taxon>Sphaerobacter</taxon>
    </lineage>
</organism>
<sequence length="91" mass="9644">MSGQAEKPSGGESTAVQPATESAPAVVEGHAVAGPPPQGGVSWEEARKGQAPKTIKNPDEALLYDRYTSQFTIVNMPGATWRPVRPLFKPD</sequence>
<dbReference type="AlphaFoldDB" id="D1C5S2"/>